<gene>
    <name evidence="4" type="ORF">LACBIDRAFT_314646</name>
</gene>
<evidence type="ECO:0000313" key="4">
    <source>
        <dbReference type="EMBL" id="EDR00227.1"/>
    </source>
</evidence>
<comment type="similarity">
    <text evidence="1">Belongs to the GDA1/CD39 NTPase family.</text>
</comment>
<dbReference type="Proteomes" id="UP000001194">
    <property type="component" value="Unassembled WGS sequence"/>
</dbReference>
<feature type="region of interest" description="Disordered" evidence="3">
    <location>
        <begin position="103"/>
        <end position="127"/>
    </location>
</feature>
<dbReference type="GO" id="GO:0017110">
    <property type="term" value="F:nucleoside diphosphate phosphatase activity"/>
    <property type="evidence" value="ECO:0007669"/>
    <property type="project" value="UniProtKB-ARBA"/>
</dbReference>
<evidence type="ECO:0000256" key="2">
    <source>
        <dbReference type="ARBA" id="ARBA00022801"/>
    </source>
</evidence>
<dbReference type="KEGG" id="lbc:LACBIDRAFT_314646"/>
<evidence type="ECO:0000256" key="3">
    <source>
        <dbReference type="SAM" id="MobiDB-lite"/>
    </source>
</evidence>
<dbReference type="InterPro" id="IPR000407">
    <property type="entry name" value="GDA1_CD39_NTPase"/>
</dbReference>
<keyword evidence="5" id="KW-1185">Reference proteome</keyword>
<dbReference type="EMBL" id="DS547152">
    <property type="protein sequence ID" value="EDR00227.1"/>
    <property type="molecule type" value="Genomic_DNA"/>
</dbReference>
<organism evidence="5">
    <name type="scientific">Laccaria bicolor (strain S238N-H82 / ATCC MYA-4686)</name>
    <name type="common">Bicoloured deceiver</name>
    <name type="synonym">Laccaria laccata var. bicolor</name>
    <dbReference type="NCBI Taxonomy" id="486041"/>
    <lineage>
        <taxon>Eukaryota</taxon>
        <taxon>Fungi</taxon>
        <taxon>Dikarya</taxon>
        <taxon>Basidiomycota</taxon>
        <taxon>Agaricomycotina</taxon>
        <taxon>Agaricomycetes</taxon>
        <taxon>Agaricomycetidae</taxon>
        <taxon>Agaricales</taxon>
        <taxon>Agaricineae</taxon>
        <taxon>Hydnangiaceae</taxon>
        <taxon>Laccaria</taxon>
    </lineage>
</organism>
<protein>
    <submittedName>
        <fullName evidence="4">Predicted protein</fullName>
    </submittedName>
</protein>
<dbReference type="Gene3D" id="3.30.420.40">
    <property type="match status" value="1"/>
</dbReference>
<dbReference type="AlphaFoldDB" id="B0DYY6"/>
<evidence type="ECO:0000256" key="1">
    <source>
        <dbReference type="ARBA" id="ARBA00009283"/>
    </source>
</evidence>
<evidence type="ECO:0000313" key="5">
    <source>
        <dbReference type="Proteomes" id="UP000001194"/>
    </source>
</evidence>
<dbReference type="RefSeq" id="XP_001889136.1">
    <property type="nucleotide sequence ID" value="XM_001889101.1"/>
</dbReference>
<dbReference type="InParanoid" id="B0DYY6"/>
<reference evidence="4 5" key="1">
    <citation type="journal article" date="2008" name="Nature">
        <title>The genome of Laccaria bicolor provides insights into mycorrhizal symbiosis.</title>
        <authorList>
            <person name="Martin F."/>
            <person name="Aerts A."/>
            <person name="Ahren D."/>
            <person name="Brun A."/>
            <person name="Danchin E.G.J."/>
            <person name="Duchaussoy F."/>
            <person name="Gibon J."/>
            <person name="Kohler A."/>
            <person name="Lindquist E."/>
            <person name="Pereda V."/>
            <person name="Salamov A."/>
            <person name="Shapiro H.J."/>
            <person name="Wuyts J."/>
            <person name="Blaudez D."/>
            <person name="Buee M."/>
            <person name="Brokstein P."/>
            <person name="Canbaeck B."/>
            <person name="Cohen D."/>
            <person name="Courty P.E."/>
            <person name="Coutinho P.M."/>
            <person name="Delaruelle C."/>
            <person name="Detter J.C."/>
            <person name="Deveau A."/>
            <person name="DiFazio S."/>
            <person name="Duplessis S."/>
            <person name="Fraissinet-Tachet L."/>
            <person name="Lucic E."/>
            <person name="Frey-Klett P."/>
            <person name="Fourrey C."/>
            <person name="Feussner I."/>
            <person name="Gay G."/>
            <person name="Grimwood J."/>
            <person name="Hoegger P.J."/>
            <person name="Jain P."/>
            <person name="Kilaru S."/>
            <person name="Labbe J."/>
            <person name="Lin Y.C."/>
            <person name="Legue V."/>
            <person name="Le Tacon F."/>
            <person name="Marmeisse R."/>
            <person name="Melayah D."/>
            <person name="Montanini B."/>
            <person name="Muratet M."/>
            <person name="Nehls U."/>
            <person name="Niculita-Hirzel H."/>
            <person name="Oudot-Le Secq M.P."/>
            <person name="Peter M."/>
            <person name="Quesneville H."/>
            <person name="Rajashekar B."/>
            <person name="Reich M."/>
            <person name="Rouhier N."/>
            <person name="Schmutz J."/>
            <person name="Yin T."/>
            <person name="Chalot M."/>
            <person name="Henrissat B."/>
            <person name="Kuees U."/>
            <person name="Lucas S."/>
            <person name="Van de Peer Y."/>
            <person name="Podila G.K."/>
            <person name="Polle A."/>
            <person name="Pukkila P.J."/>
            <person name="Richardson P.M."/>
            <person name="Rouze P."/>
            <person name="Sanders I.R."/>
            <person name="Stajich J.E."/>
            <person name="Tunlid A."/>
            <person name="Tuskan G."/>
            <person name="Grigoriev I.V."/>
        </authorList>
    </citation>
    <scope>NUCLEOTIDE SEQUENCE [LARGE SCALE GENOMIC DNA]</scope>
    <source>
        <strain evidence="5">S238N-H82 / ATCC MYA-4686</strain>
    </source>
</reference>
<dbReference type="Pfam" id="PF01150">
    <property type="entry name" value="GDA1_CD39"/>
    <property type="match status" value="1"/>
</dbReference>
<sequence length="127" mass="13975">MIDVGSTGSRIHVYKSNNCSPSPEHDYEAFKRTRPAVRVVPNTMHGCTLVAVKATAVLCLLPGSQGADISEAVERRIRSSYPFQVQEKDGVVEKTRACTHGLRRITSWEPSKPPHRLIHPPTPSSTS</sequence>
<dbReference type="STRING" id="486041.B0DYY6"/>
<accession>B0DYY6</accession>
<proteinExistence type="inferred from homology"/>
<dbReference type="GeneID" id="6084778"/>
<dbReference type="OrthoDB" id="6372431at2759"/>
<name>B0DYY6_LACBS</name>
<dbReference type="HOGENOM" id="CLU_1970933_0_0_1"/>
<keyword evidence="2" id="KW-0378">Hydrolase</keyword>